<evidence type="ECO:0000256" key="1">
    <source>
        <dbReference type="ARBA" id="ARBA00001933"/>
    </source>
</evidence>
<dbReference type="EMBL" id="CAJOBD010000868">
    <property type="protein sequence ID" value="CAF3729619.1"/>
    <property type="molecule type" value="Genomic_DNA"/>
</dbReference>
<reference evidence="8" key="1">
    <citation type="submission" date="2021-02" db="EMBL/GenBank/DDBJ databases">
        <authorList>
            <person name="Nowell W R."/>
        </authorList>
    </citation>
    <scope>NUCLEOTIDE SEQUENCE</scope>
</reference>
<dbReference type="EC" id="2.6.1.1" evidence="3"/>
<dbReference type="Proteomes" id="UP000663874">
    <property type="component" value="Unassembled WGS sequence"/>
</dbReference>
<dbReference type="Proteomes" id="UP000663864">
    <property type="component" value="Unassembled WGS sequence"/>
</dbReference>
<name>A0A814GCL4_9BILA</name>
<dbReference type="Pfam" id="PF00155">
    <property type="entry name" value="Aminotran_1_2"/>
    <property type="match status" value="1"/>
</dbReference>
<comment type="caution">
    <text evidence="8">The sequence shown here is derived from an EMBL/GenBank/DDBJ whole genome shotgun (WGS) entry which is preliminary data.</text>
</comment>
<dbReference type="Proteomes" id="UP000663889">
    <property type="component" value="Unassembled WGS sequence"/>
</dbReference>
<evidence type="ECO:0000313" key="11">
    <source>
        <dbReference type="EMBL" id="CAF4002856.1"/>
    </source>
</evidence>
<dbReference type="InterPro" id="IPR004839">
    <property type="entry name" value="Aminotransferase_I/II_large"/>
</dbReference>
<dbReference type="PRINTS" id="PR00799">
    <property type="entry name" value="TRANSAMINASE"/>
</dbReference>
<sequence>MPKFRTQMVAIIRRSYSNPPAYGAYIIGTILNNPTLYNEWKTNIRTIYECIHSMRQLFYSKLKQLGTPSMFAYTGLNPGQYQTLIQQHHVYIMSNGSIHVCGIISKNIDEIAQKFYDVITNYVDDPKL</sequence>
<keyword evidence="4" id="KW-0032">Aminotransferase</keyword>
<dbReference type="SUPFAM" id="SSF53383">
    <property type="entry name" value="PLP-dependent transferases"/>
    <property type="match status" value="1"/>
</dbReference>
<dbReference type="GO" id="GO:0005829">
    <property type="term" value="C:cytosol"/>
    <property type="evidence" value="ECO:0007669"/>
    <property type="project" value="TreeGrafter"/>
</dbReference>
<organism evidence="8 12">
    <name type="scientific">Rotaria sordida</name>
    <dbReference type="NCBI Taxonomy" id="392033"/>
    <lineage>
        <taxon>Eukaryota</taxon>
        <taxon>Metazoa</taxon>
        <taxon>Spiralia</taxon>
        <taxon>Gnathifera</taxon>
        <taxon>Rotifera</taxon>
        <taxon>Eurotatoria</taxon>
        <taxon>Bdelloidea</taxon>
        <taxon>Philodinida</taxon>
        <taxon>Philodinidae</taxon>
        <taxon>Rotaria</taxon>
    </lineage>
</organism>
<accession>A0A814GCL4</accession>
<dbReference type="EMBL" id="CAJNOT010001065">
    <property type="protein sequence ID" value="CAF1138485.1"/>
    <property type="molecule type" value="Genomic_DNA"/>
</dbReference>
<dbReference type="GO" id="GO:0030170">
    <property type="term" value="F:pyridoxal phosphate binding"/>
    <property type="evidence" value="ECO:0007669"/>
    <property type="project" value="InterPro"/>
</dbReference>
<gene>
    <name evidence="11" type="ORF">FNK824_LOCUS26043</name>
    <name evidence="10" type="ORF">JBS370_LOCUS11325</name>
    <name evidence="8" type="ORF">SEV965_LOCUS10406</name>
    <name evidence="9" type="ORF">ZHD862_LOCUS19516</name>
</gene>
<dbReference type="InterPro" id="IPR015424">
    <property type="entry name" value="PyrdxlP-dep_Trfase"/>
</dbReference>
<dbReference type="EMBL" id="CAJNOU010000425">
    <property type="protein sequence ID" value="CAF0993637.1"/>
    <property type="molecule type" value="Genomic_DNA"/>
</dbReference>
<comment type="subunit">
    <text evidence="2">Homodimer.</text>
</comment>
<evidence type="ECO:0000256" key="5">
    <source>
        <dbReference type="ARBA" id="ARBA00022679"/>
    </source>
</evidence>
<dbReference type="InterPro" id="IPR015422">
    <property type="entry name" value="PyrdxlP-dep_Trfase_small"/>
</dbReference>
<comment type="cofactor">
    <cofactor evidence="1">
        <name>pyridoxal 5'-phosphate</name>
        <dbReference type="ChEBI" id="CHEBI:597326"/>
    </cofactor>
</comment>
<dbReference type="PANTHER" id="PTHR11879:SF55">
    <property type="entry name" value="GLUTAMATE OXALOACETATE TRANSAMINASE 1, ISOFORM B"/>
    <property type="match status" value="1"/>
</dbReference>
<keyword evidence="6" id="KW-0663">Pyridoxal phosphate</keyword>
<dbReference type="EMBL" id="CAJOBE010006297">
    <property type="protein sequence ID" value="CAF4002856.1"/>
    <property type="molecule type" value="Genomic_DNA"/>
</dbReference>
<evidence type="ECO:0000313" key="8">
    <source>
        <dbReference type="EMBL" id="CAF0993637.1"/>
    </source>
</evidence>
<evidence type="ECO:0000313" key="9">
    <source>
        <dbReference type="EMBL" id="CAF1138485.1"/>
    </source>
</evidence>
<evidence type="ECO:0000256" key="2">
    <source>
        <dbReference type="ARBA" id="ARBA00011738"/>
    </source>
</evidence>
<evidence type="ECO:0000256" key="3">
    <source>
        <dbReference type="ARBA" id="ARBA00012753"/>
    </source>
</evidence>
<evidence type="ECO:0000256" key="6">
    <source>
        <dbReference type="ARBA" id="ARBA00022898"/>
    </source>
</evidence>
<dbReference type="Proteomes" id="UP000663836">
    <property type="component" value="Unassembled WGS sequence"/>
</dbReference>
<evidence type="ECO:0000259" key="7">
    <source>
        <dbReference type="Pfam" id="PF00155"/>
    </source>
</evidence>
<dbReference type="InterPro" id="IPR000796">
    <property type="entry name" value="Asp_trans"/>
</dbReference>
<proteinExistence type="predicted"/>
<dbReference type="Gene3D" id="3.90.1150.10">
    <property type="entry name" value="Aspartate Aminotransferase, domain 1"/>
    <property type="match status" value="1"/>
</dbReference>
<dbReference type="PANTHER" id="PTHR11879">
    <property type="entry name" value="ASPARTATE AMINOTRANSFERASE"/>
    <property type="match status" value="1"/>
</dbReference>
<dbReference type="GO" id="GO:0006532">
    <property type="term" value="P:aspartate biosynthetic process"/>
    <property type="evidence" value="ECO:0007669"/>
    <property type="project" value="TreeGrafter"/>
</dbReference>
<evidence type="ECO:0000256" key="4">
    <source>
        <dbReference type="ARBA" id="ARBA00022576"/>
    </source>
</evidence>
<dbReference type="GO" id="GO:0004069">
    <property type="term" value="F:L-aspartate:2-oxoglutarate aminotransferase activity"/>
    <property type="evidence" value="ECO:0007669"/>
    <property type="project" value="UniProtKB-EC"/>
</dbReference>
<protein>
    <recommendedName>
        <fullName evidence="3">aspartate transaminase</fullName>
        <ecNumber evidence="3">2.6.1.1</ecNumber>
    </recommendedName>
</protein>
<keyword evidence="5" id="KW-0808">Transferase</keyword>
<feature type="domain" description="Aminotransferase class I/classII large" evidence="7">
    <location>
        <begin position="4"/>
        <end position="105"/>
    </location>
</feature>
<evidence type="ECO:0000313" key="12">
    <source>
        <dbReference type="Proteomes" id="UP000663889"/>
    </source>
</evidence>
<dbReference type="AlphaFoldDB" id="A0A814GCL4"/>
<evidence type="ECO:0000313" key="10">
    <source>
        <dbReference type="EMBL" id="CAF3729619.1"/>
    </source>
</evidence>